<comment type="caution">
    <text evidence="1">The sequence shown here is derived from an EMBL/GenBank/DDBJ whole genome shotgun (WGS) entry which is preliminary data.</text>
</comment>
<organism evidence="1 2">
    <name type="scientific">Smittium simulii</name>
    <dbReference type="NCBI Taxonomy" id="133385"/>
    <lineage>
        <taxon>Eukaryota</taxon>
        <taxon>Fungi</taxon>
        <taxon>Fungi incertae sedis</taxon>
        <taxon>Zoopagomycota</taxon>
        <taxon>Kickxellomycotina</taxon>
        <taxon>Harpellomycetes</taxon>
        <taxon>Harpellales</taxon>
        <taxon>Legeriomycetaceae</taxon>
        <taxon>Smittium</taxon>
    </lineage>
</organism>
<gene>
    <name evidence="1" type="ORF">BB561_004760</name>
</gene>
<name>A0A2T9YEG4_9FUNG</name>
<evidence type="ECO:0000313" key="1">
    <source>
        <dbReference type="EMBL" id="PVU90699.1"/>
    </source>
</evidence>
<proteinExistence type="predicted"/>
<evidence type="ECO:0000313" key="2">
    <source>
        <dbReference type="Proteomes" id="UP000245383"/>
    </source>
</evidence>
<protein>
    <submittedName>
        <fullName evidence="1">Uncharacterized protein</fullName>
    </submittedName>
</protein>
<dbReference type="AlphaFoldDB" id="A0A2T9YEG4"/>
<reference evidence="1 2" key="1">
    <citation type="journal article" date="2018" name="MBio">
        <title>Comparative Genomics Reveals the Core Gene Toolbox for the Fungus-Insect Symbiosis.</title>
        <authorList>
            <person name="Wang Y."/>
            <person name="Stata M."/>
            <person name="Wang W."/>
            <person name="Stajich J.E."/>
            <person name="White M.M."/>
            <person name="Moncalvo J.M."/>
        </authorList>
    </citation>
    <scope>NUCLEOTIDE SEQUENCE [LARGE SCALE GENOMIC DNA]</scope>
    <source>
        <strain evidence="1 2">SWE-8-4</strain>
    </source>
</reference>
<sequence length="71" mass="7688">MEAIKLNAGQASISSSLSSKKELFNHNLTISNPFQTSSIGFTKSCSSTQPVGLIPGIVIFSKELHPYSNFR</sequence>
<accession>A0A2T9YEG4</accession>
<keyword evidence="2" id="KW-1185">Reference proteome</keyword>
<dbReference type="Proteomes" id="UP000245383">
    <property type="component" value="Unassembled WGS sequence"/>
</dbReference>
<dbReference type="EMBL" id="MBFR01000241">
    <property type="protein sequence ID" value="PVU90699.1"/>
    <property type="molecule type" value="Genomic_DNA"/>
</dbReference>